<dbReference type="EMBL" id="JBBWRZ010000006">
    <property type="protein sequence ID" value="KAK8233378.1"/>
    <property type="molecule type" value="Genomic_DNA"/>
</dbReference>
<name>A0ABR1YN38_9PEZI</name>
<keyword evidence="1" id="KW-0175">Coiled coil</keyword>
<gene>
    <name evidence="3" type="ORF">HDK90DRAFT_264652</name>
</gene>
<protein>
    <submittedName>
        <fullName evidence="3">Uncharacterized protein</fullName>
    </submittedName>
</protein>
<evidence type="ECO:0000256" key="1">
    <source>
        <dbReference type="SAM" id="Coils"/>
    </source>
</evidence>
<feature type="region of interest" description="Disordered" evidence="2">
    <location>
        <begin position="22"/>
        <end position="65"/>
    </location>
</feature>
<evidence type="ECO:0000256" key="2">
    <source>
        <dbReference type="SAM" id="MobiDB-lite"/>
    </source>
</evidence>
<evidence type="ECO:0000313" key="3">
    <source>
        <dbReference type="EMBL" id="KAK8233378.1"/>
    </source>
</evidence>
<reference evidence="3 4" key="1">
    <citation type="submission" date="2024-04" db="EMBL/GenBank/DDBJ databases">
        <title>Phyllosticta paracitricarpa is synonymous to the EU quarantine fungus P. citricarpa based on phylogenomic analyses.</title>
        <authorList>
            <consortium name="Lawrence Berkeley National Laboratory"/>
            <person name="Van Ingen-Buijs V.A."/>
            <person name="Van Westerhoven A.C."/>
            <person name="Haridas S."/>
            <person name="Skiadas P."/>
            <person name="Martin F."/>
            <person name="Groenewald J.Z."/>
            <person name="Crous P.W."/>
            <person name="Seidl M.F."/>
        </authorList>
    </citation>
    <scope>NUCLEOTIDE SEQUENCE [LARGE SCALE GENOMIC DNA]</scope>
    <source>
        <strain evidence="3 4">CBS 123374</strain>
    </source>
</reference>
<organism evidence="3 4">
    <name type="scientific">Phyllosticta capitalensis</name>
    <dbReference type="NCBI Taxonomy" id="121624"/>
    <lineage>
        <taxon>Eukaryota</taxon>
        <taxon>Fungi</taxon>
        <taxon>Dikarya</taxon>
        <taxon>Ascomycota</taxon>
        <taxon>Pezizomycotina</taxon>
        <taxon>Dothideomycetes</taxon>
        <taxon>Dothideomycetes incertae sedis</taxon>
        <taxon>Botryosphaeriales</taxon>
        <taxon>Phyllostictaceae</taxon>
        <taxon>Phyllosticta</taxon>
    </lineage>
</organism>
<comment type="caution">
    <text evidence="3">The sequence shown here is derived from an EMBL/GenBank/DDBJ whole genome shotgun (WGS) entry which is preliminary data.</text>
</comment>
<feature type="coiled-coil region" evidence="1">
    <location>
        <begin position="155"/>
        <end position="182"/>
    </location>
</feature>
<proteinExistence type="predicted"/>
<keyword evidence="4" id="KW-1185">Reference proteome</keyword>
<sequence length="215" mass="24881">MQFTVWNPPIFPKFRMSDIAHHCSDDGSNGEPQDYLLQAPHDDVDGMSERESDNHGQSIDEADTESYYSAASIKTTKSLPDAARSDNDYGDVSRRNQAFFEQAKSLKMLQERYQEQERALHDRDKFIEYLGERAITYKKKLLAYAERYAVGKERARLLEERVERRDKKIRKLEEELSGLRNGSLGKESPTALKKRDMTRRYTLPGRLQNIKLGGD</sequence>
<dbReference type="Proteomes" id="UP001492380">
    <property type="component" value="Unassembled WGS sequence"/>
</dbReference>
<feature type="compositionally biased region" description="Basic and acidic residues" evidence="2">
    <location>
        <begin position="40"/>
        <end position="54"/>
    </location>
</feature>
<evidence type="ECO:0000313" key="4">
    <source>
        <dbReference type="Proteomes" id="UP001492380"/>
    </source>
</evidence>
<accession>A0ABR1YN38</accession>